<dbReference type="PANTHER" id="PTHR21600">
    <property type="entry name" value="MITOCHONDRIAL RNA PSEUDOURIDINE SYNTHASE"/>
    <property type="match status" value="1"/>
</dbReference>
<dbReference type="STRING" id="203275.BFO_0137"/>
<dbReference type="AlphaFoldDB" id="G8UI88"/>
<evidence type="ECO:0000313" key="8">
    <source>
        <dbReference type="Proteomes" id="UP000005436"/>
    </source>
</evidence>
<dbReference type="CDD" id="cd00165">
    <property type="entry name" value="S4"/>
    <property type="match status" value="1"/>
</dbReference>
<comment type="similarity">
    <text evidence="1">Belongs to the pseudouridine synthase RluA family.</text>
</comment>
<evidence type="ECO:0000259" key="6">
    <source>
        <dbReference type="Pfam" id="PF01479"/>
    </source>
</evidence>
<evidence type="ECO:0000256" key="1">
    <source>
        <dbReference type="ARBA" id="ARBA00010876"/>
    </source>
</evidence>
<feature type="domain" description="RNA-binding S4" evidence="6">
    <location>
        <begin position="48"/>
        <end position="91"/>
    </location>
</feature>
<keyword evidence="8" id="KW-1185">Reference proteome</keyword>
<dbReference type="InterPro" id="IPR002942">
    <property type="entry name" value="S4_RNA-bd"/>
</dbReference>
<keyword evidence="3" id="KW-0694">RNA-binding</keyword>
<keyword evidence="2 7" id="KW-0413">Isomerase</keyword>
<accession>G8UI88</accession>
<reference evidence="8" key="1">
    <citation type="submission" date="2011-12" db="EMBL/GenBank/DDBJ databases">
        <title>Complete sequence of Tannerella forsythia ATCC 43037.</title>
        <authorList>
            <person name="Dewhirst F."/>
            <person name="Tanner A."/>
            <person name="Izard J."/>
            <person name="Brinkac L."/>
            <person name="Durkin A.S."/>
            <person name="Hostetler J."/>
            <person name="Shetty J."/>
            <person name="Torralba M."/>
            <person name="Gill S."/>
            <person name="Nelson K."/>
        </authorList>
    </citation>
    <scope>NUCLEOTIDE SEQUENCE [LARGE SCALE GENOMIC DNA]</scope>
    <source>
        <strain evidence="8">ATCC 43037 / JCM 10827 / CCUG 33226 / KCTC 5666 / FDC 338</strain>
    </source>
</reference>
<dbReference type="PROSITE" id="PS50889">
    <property type="entry name" value="S4"/>
    <property type="match status" value="1"/>
</dbReference>
<dbReference type="SUPFAM" id="SSF55120">
    <property type="entry name" value="Pseudouridine synthase"/>
    <property type="match status" value="1"/>
</dbReference>
<dbReference type="Gene3D" id="3.10.290.10">
    <property type="entry name" value="RNA-binding S4 domain"/>
    <property type="match status" value="1"/>
</dbReference>
<dbReference type="SUPFAM" id="SSF55174">
    <property type="entry name" value="Alpha-L RNA-binding motif"/>
    <property type="match status" value="1"/>
</dbReference>
<evidence type="ECO:0000259" key="5">
    <source>
        <dbReference type="Pfam" id="PF00849"/>
    </source>
</evidence>
<evidence type="ECO:0000256" key="2">
    <source>
        <dbReference type="ARBA" id="ARBA00023235"/>
    </source>
</evidence>
<feature type="domain" description="Pseudouridine synthase RsuA/RluA-like" evidence="5">
    <location>
        <begin position="116"/>
        <end position="265"/>
    </location>
</feature>
<evidence type="ECO:0000256" key="4">
    <source>
        <dbReference type="SAM" id="MobiDB-lite"/>
    </source>
</evidence>
<dbReference type="InterPro" id="IPR036986">
    <property type="entry name" value="S4_RNA-bd_sf"/>
</dbReference>
<dbReference type="Pfam" id="PF00849">
    <property type="entry name" value="PseudoU_synth_2"/>
    <property type="match status" value="1"/>
</dbReference>
<dbReference type="HOGENOM" id="CLU_016902_8_5_10"/>
<name>G8UI88_TANFA</name>
<dbReference type="CDD" id="cd02869">
    <property type="entry name" value="PseudoU_synth_RluA_like"/>
    <property type="match status" value="1"/>
</dbReference>
<dbReference type="GO" id="GO:0003723">
    <property type="term" value="F:RNA binding"/>
    <property type="evidence" value="ECO:0007669"/>
    <property type="project" value="UniProtKB-KW"/>
</dbReference>
<dbReference type="GO" id="GO:0140098">
    <property type="term" value="F:catalytic activity, acting on RNA"/>
    <property type="evidence" value="ECO:0007669"/>
    <property type="project" value="UniProtKB-ARBA"/>
</dbReference>
<organism evidence="7 8">
    <name type="scientific">Tannerella forsythia (strain ATCC 43037 / JCM 10827 / CCUG 21028 A / KCTC 5666 / FDC 338)</name>
    <name type="common">Bacteroides forsythus</name>
    <dbReference type="NCBI Taxonomy" id="203275"/>
    <lineage>
        <taxon>Bacteria</taxon>
        <taxon>Pseudomonadati</taxon>
        <taxon>Bacteroidota</taxon>
        <taxon>Bacteroidia</taxon>
        <taxon>Bacteroidales</taxon>
        <taxon>Tannerellaceae</taxon>
        <taxon>Tannerella</taxon>
    </lineage>
</organism>
<protein>
    <submittedName>
        <fullName evidence="7">Pseudouridine synthase, RluA family</fullName>
        <ecNumber evidence="7">5.4.99.-</ecNumber>
    </submittedName>
</protein>
<dbReference type="Proteomes" id="UP000005436">
    <property type="component" value="Chromosome"/>
</dbReference>
<dbReference type="InterPro" id="IPR020103">
    <property type="entry name" value="PsdUridine_synth_cat_dom_sf"/>
</dbReference>
<dbReference type="EC" id="5.4.99.-" evidence="7"/>
<dbReference type="GO" id="GO:0009982">
    <property type="term" value="F:pseudouridine synthase activity"/>
    <property type="evidence" value="ECO:0007669"/>
    <property type="project" value="InterPro"/>
</dbReference>
<dbReference type="KEGG" id="tfo:BFO_0137"/>
<feature type="region of interest" description="Disordered" evidence="4">
    <location>
        <begin position="1"/>
        <end position="37"/>
    </location>
</feature>
<sequence length="321" mass="36815">MYNFGGSKKKVKMTSQWKYGRGDRPSSNNKTLPRGQRATVRQDAALLSYLFDLLKDRSKSSVKSLLKHGRIWVNGNVKTHFDTPLHPGDEVLISHERAKTTFNNPYLRIVWEDESLIVVEKKDGLLSVSESQAQERTAYAFLSRYVREQDPRNRIFVLHRLDRGTSGLMMFARNKGVQEKLRNDWSTMITRRSYVAVVEGRPDPVQGRLVSYLAENSRMKVFCTDASRGKEAVMHYRVLQSNNRYSLVEFELETGRKNQIRAQMEEAGYPVAGDPKYGAMTDPAERLLLHAFRLSFIHPVTGREIAFETPIPSAFRALVKD</sequence>
<dbReference type="InterPro" id="IPR050188">
    <property type="entry name" value="RluA_PseudoU_synthase"/>
</dbReference>
<dbReference type="PANTHER" id="PTHR21600:SF44">
    <property type="entry name" value="RIBOSOMAL LARGE SUBUNIT PSEUDOURIDINE SYNTHASE D"/>
    <property type="match status" value="1"/>
</dbReference>
<dbReference type="EMBL" id="CP003191">
    <property type="protein sequence ID" value="AEW22036.1"/>
    <property type="molecule type" value="Genomic_DNA"/>
</dbReference>
<dbReference type="Pfam" id="PF01479">
    <property type="entry name" value="S4"/>
    <property type="match status" value="1"/>
</dbReference>
<dbReference type="Gene3D" id="3.30.2350.10">
    <property type="entry name" value="Pseudouridine synthase"/>
    <property type="match status" value="1"/>
</dbReference>
<evidence type="ECO:0000313" key="7">
    <source>
        <dbReference type="EMBL" id="AEW22036.1"/>
    </source>
</evidence>
<dbReference type="GO" id="GO:0000455">
    <property type="term" value="P:enzyme-directed rRNA pseudouridine synthesis"/>
    <property type="evidence" value="ECO:0007669"/>
    <property type="project" value="TreeGrafter"/>
</dbReference>
<dbReference type="eggNOG" id="COG0564">
    <property type="taxonomic scope" value="Bacteria"/>
</dbReference>
<gene>
    <name evidence="7" type="ordered locus">BFO_0137</name>
</gene>
<dbReference type="PATRIC" id="fig|203275.8.peg.119"/>
<dbReference type="InterPro" id="IPR006145">
    <property type="entry name" value="PsdUridine_synth_RsuA/RluA"/>
</dbReference>
<evidence type="ECO:0000256" key="3">
    <source>
        <dbReference type="PROSITE-ProRule" id="PRU00182"/>
    </source>
</evidence>
<proteinExistence type="inferred from homology"/>
<dbReference type="InterPro" id="IPR006224">
    <property type="entry name" value="PsdUridine_synth_RluA-like_CS"/>
</dbReference>
<dbReference type="PROSITE" id="PS01129">
    <property type="entry name" value="PSI_RLU"/>
    <property type="match status" value="1"/>
</dbReference>